<reference evidence="1 2" key="1">
    <citation type="submission" date="2022-01" db="EMBL/GenBank/DDBJ databases">
        <title>A chromosomal length assembly of Cordylochernes scorpioides.</title>
        <authorList>
            <person name="Zeh D."/>
            <person name="Zeh J."/>
        </authorList>
    </citation>
    <scope>NUCLEOTIDE SEQUENCE [LARGE SCALE GENOMIC DNA]</scope>
    <source>
        <strain evidence="1">IN4F17</strain>
        <tissue evidence="1">Whole Body</tissue>
    </source>
</reference>
<gene>
    <name evidence="1" type="ORF">LAZ67_12001525</name>
</gene>
<dbReference type="InterPro" id="IPR036397">
    <property type="entry name" value="RNaseH_sf"/>
</dbReference>
<dbReference type="PANTHER" id="PTHR46060:SF1">
    <property type="entry name" value="MARINER MOS1 TRANSPOSASE-LIKE PROTEIN"/>
    <property type="match status" value="1"/>
</dbReference>
<organism evidence="1 2">
    <name type="scientific">Cordylochernes scorpioides</name>
    <dbReference type="NCBI Taxonomy" id="51811"/>
    <lineage>
        <taxon>Eukaryota</taxon>
        <taxon>Metazoa</taxon>
        <taxon>Ecdysozoa</taxon>
        <taxon>Arthropoda</taxon>
        <taxon>Chelicerata</taxon>
        <taxon>Arachnida</taxon>
        <taxon>Pseudoscorpiones</taxon>
        <taxon>Cheliferoidea</taxon>
        <taxon>Chernetidae</taxon>
        <taxon>Cordylochernes</taxon>
    </lineage>
</organism>
<evidence type="ECO:0000313" key="2">
    <source>
        <dbReference type="Proteomes" id="UP001235939"/>
    </source>
</evidence>
<dbReference type="PANTHER" id="PTHR46060">
    <property type="entry name" value="MARINER MOS1 TRANSPOSASE-LIKE PROTEIN"/>
    <property type="match status" value="1"/>
</dbReference>
<dbReference type="InterPro" id="IPR001888">
    <property type="entry name" value="Transposase_1"/>
</dbReference>
<protein>
    <recommendedName>
        <fullName evidence="3">Transposase</fullName>
    </recommendedName>
</protein>
<sequence length="645" mass="74727">MEDQRICIKFSYGDAVMSRRRVFEWYKRFKEGRKETADNERSGRPSTSTTPEKVTKVLELVREDRRITVREVAEEAGISFGSTQSIMKDILGNARKETASLNLEATTDDPELLKRVITGDETWIYGFDSEATQQASEWRFKNEQRPKKARKAPSKVKVMLTVFFDCQGIVHHQFQQQGSTITADSYLGVLRRLREAIRQKRPELWRSKSWILHHDNAPAHTALKISKFLQDHSTSVFPQPPYSPDLVPCDFFLFGKLKKSNEFADRLAKAGCLRDRSVETPVTKKEVYRRIRGHVQDLWLDRWRNSEKGREVLNWVTYTQVPLSPHGIKLKINPDCVCGERDVGARHYVLDCTRVVGVEQERRRARGAIESELMEKHSKLLEKAHDVAAKLFLGCTISKHQFEYRYSAYELNRVAAKGMLCMPAYGPKGRISIEDEHRPGRPVESVTQGNIDKIHVLVMLDRIMTVRRIEETLGILKTTVDRIMREHLGHRKLSARWVLKLLIPDQKAVRRKLFSNNLALFEANPEEFVSRFVTMDETWVHHFTPEAKQQSMQWRYSDSEGVLLLDFLNKDQTITGNYYANLVKQLRGAIKEKRRRMLSRKIVYHQDNAPSHRLLQAMATIYDSGFEPLPHAPYSPDLAPSNFHL</sequence>
<proteinExistence type="predicted"/>
<dbReference type="Gene3D" id="3.30.420.10">
    <property type="entry name" value="Ribonuclease H-like superfamily/Ribonuclease H"/>
    <property type="match status" value="2"/>
</dbReference>
<dbReference type="EMBL" id="CP092874">
    <property type="protein sequence ID" value="UYV74865.1"/>
    <property type="molecule type" value="Genomic_DNA"/>
</dbReference>
<keyword evidence="2" id="KW-1185">Reference proteome</keyword>
<evidence type="ECO:0000313" key="1">
    <source>
        <dbReference type="EMBL" id="UYV74865.1"/>
    </source>
</evidence>
<name>A0ABY6L613_9ARAC</name>
<dbReference type="InterPro" id="IPR052709">
    <property type="entry name" value="Transposase-MT_Hybrid"/>
</dbReference>
<dbReference type="Proteomes" id="UP001235939">
    <property type="component" value="Chromosome 12"/>
</dbReference>
<dbReference type="Pfam" id="PF01359">
    <property type="entry name" value="Transposase_1"/>
    <property type="match status" value="2"/>
</dbReference>
<evidence type="ECO:0008006" key="3">
    <source>
        <dbReference type="Google" id="ProtNLM"/>
    </source>
</evidence>
<accession>A0ABY6L613</accession>